<evidence type="ECO:0000256" key="6">
    <source>
        <dbReference type="SAM" id="MobiDB-lite"/>
    </source>
</evidence>
<dbReference type="GO" id="GO:0005634">
    <property type="term" value="C:nucleus"/>
    <property type="evidence" value="ECO:0000318"/>
    <property type="project" value="GO_Central"/>
</dbReference>
<feature type="compositionally biased region" description="Basic and acidic residues" evidence="6">
    <location>
        <begin position="118"/>
        <end position="131"/>
    </location>
</feature>
<dbReference type="CDD" id="cd11445">
    <property type="entry name" value="bHLH_AtPIF_like"/>
    <property type="match status" value="1"/>
</dbReference>
<protein>
    <submittedName>
        <fullName evidence="9">Transcription factor ALC isoform X1</fullName>
    </submittedName>
</protein>
<name>A0A9R0IEP2_SPIOL</name>
<proteinExistence type="predicted"/>
<dbReference type="PANTHER" id="PTHR45855">
    <property type="entry name" value="TRANSCRIPTION FACTOR PIF1-RELATED"/>
    <property type="match status" value="1"/>
</dbReference>
<dbReference type="AlphaFoldDB" id="A0A9R0IEP2"/>
<feature type="region of interest" description="Disordered" evidence="6">
    <location>
        <begin position="86"/>
        <end position="131"/>
    </location>
</feature>
<organism evidence="8 9">
    <name type="scientific">Spinacia oleracea</name>
    <name type="common">Spinach</name>
    <dbReference type="NCBI Taxonomy" id="3562"/>
    <lineage>
        <taxon>Eukaryota</taxon>
        <taxon>Viridiplantae</taxon>
        <taxon>Streptophyta</taxon>
        <taxon>Embryophyta</taxon>
        <taxon>Tracheophyta</taxon>
        <taxon>Spermatophyta</taxon>
        <taxon>Magnoliopsida</taxon>
        <taxon>eudicotyledons</taxon>
        <taxon>Gunneridae</taxon>
        <taxon>Pentapetalae</taxon>
        <taxon>Caryophyllales</taxon>
        <taxon>Chenopodiaceae</taxon>
        <taxon>Chenopodioideae</taxon>
        <taxon>Anserineae</taxon>
        <taxon>Spinacia</taxon>
    </lineage>
</organism>
<keyword evidence="5" id="KW-0539">Nucleus</keyword>
<gene>
    <name evidence="9" type="primary">LOC110787635</name>
</gene>
<dbReference type="Gene3D" id="4.10.280.10">
    <property type="entry name" value="Helix-loop-helix DNA-binding domain"/>
    <property type="match status" value="1"/>
</dbReference>
<keyword evidence="4" id="KW-0804">Transcription</keyword>
<dbReference type="PROSITE" id="PS50888">
    <property type="entry name" value="BHLH"/>
    <property type="match status" value="1"/>
</dbReference>
<evidence type="ECO:0000313" key="9">
    <source>
        <dbReference type="RefSeq" id="XP_021847956.2"/>
    </source>
</evidence>
<feature type="compositionally biased region" description="Acidic residues" evidence="6">
    <location>
        <begin position="90"/>
        <end position="100"/>
    </location>
</feature>
<evidence type="ECO:0000256" key="2">
    <source>
        <dbReference type="ARBA" id="ARBA00023015"/>
    </source>
</evidence>
<comment type="subcellular location">
    <subcellularLocation>
        <location evidence="1">Nucleus</location>
    </subcellularLocation>
</comment>
<sequence length="295" mass="31980">MAHLTPPHPPLSSTANSHFTLESDDISSLLHNLLHNTSRPSTSNHPQPPPLPEDHGQFPGSTVFSESPALLDPGFPFSGGYYSSGLPMEGIDDADCQSEQEEARGKSASGKSSSKRSRAAEVHNMSEKRRRQRINEKMKALQKLIPNSNKTDKASMLDEAIEYLKQLQLQVQMLTMRNGSSSHPFYLPGAVQLPSAGAVGEANSSRAGSFATDQESPTQAMFNLSSKPAFSDYKLLMSKMSESNSSAHAFVSEPPMTAHYRPFNASKVLCKDPMLPQLQLDMSHCGQSSSSGISS</sequence>
<feature type="region of interest" description="Disordered" evidence="6">
    <location>
        <begin position="30"/>
        <end position="71"/>
    </location>
</feature>
<dbReference type="SMART" id="SM00353">
    <property type="entry name" value="HLH"/>
    <property type="match status" value="1"/>
</dbReference>
<reference evidence="9" key="2">
    <citation type="submission" date="2025-08" db="UniProtKB">
        <authorList>
            <consortium name="RefSeq"/>
        </authorList>
    </citation>
    <scope>IDENTIFICATION</scope>
    <source>
        <tissue evidence="9">Leaf</tissue>
    </source>
</reference>
<keyword evidence="3" id="KW-0238">DNA-binding</keyword>
<evidence type="ECO:0000259" key="7">
    <source>
        <dbReference type="PROSITE" id="PS50888"/>
    </source>
</evidence>
<evidence type="ECO:0000256" key="5">
    <source>
        <dbReference type="ARBA" id="ARBA00023242"/>
    </source>
</evidence>
<dbReference type="Proteomes" id="UP000813463">
    <property type="component" value="Chromosome 3"/>
</dbReference>
<keyword evidence="2" id="KW-0805">Transcription regulation</keyword>
<dbReference type="PANTHER" id="PTHR45855:SF6">
    <property type="entry name" value="TRANSCRIPTION FACTOR ALC"/>
    <property type="match status" value="1"/>
</dbReference>
<reference evidence="8" key="1">
    <citation type="journal article" date="2021" name="Nat. Commun.">
        <title>Genomic analyses provide insights into spinach domestication and the genetic basis of agronomic traits.</title>
        <authorList>
            <person name="Cai X."/>
            <person name="Sun X."/>
            <person name="Xu C."/>
            <person name="Sun H."/>
            <person name="Wang X."/>
            <person name="Ge C."/>
            <person name="Zhang Z."/>
            <person name="Wang Q."/>
            <person name="Fei Z."/>
            <person name="Jiao C."/>
            <person name="Wang Q."/>
        </authorList>
    </citation>
    <scope>NUCLEOTIDE SEQUENCE [LARGE SCALE GENOMIC DNA]</scope>
    <source>
        <strain evidence="8">cv. Varoflay</strain>
    </source>
</reference>
<dbReference type="SUPFAM" id="SSF47459">
    <property type="entry name" value="HLH, helix-loop-helix DNA-binding domain"/>
    <property type="match status" value="1"/>
</dbReference>
<dbReference type="KEGG" id="soe:110787635"/>
<evidence type="ECO:0000256" key="3">
    <source>
        <dbReference type="ARBA" id="ARBA00023125"/>
    </source>
</evidence>
<dbReference type="GeneID" id="110787635"/>
<feature type="domain" description="BHLH" evidence="7">
    <location>
        <begin position="118"/>
        <end position="167"/>
    </location>
</feature>
<accession>A0A9R0IEP2</accession>
<dbReference type="RefSeq" id="XP_021847956.2">
    <property type="nucleotide sequence ID" value="XM_021992264.2"/>
</dbReference>
<dbReference type="InterPro" id="IPR031066">
    <property type="entry name" value="bHLH_ALC-like_plant"/>
</dbReference>
<evidence type="ECO:0000256" key="4">
    <source>
        <dbReference type="ARBA" id="ARBA00023163"/>
    </source>
</evidence>
<dbReference type="GO" id="GO:0003677">
    <property type="term" value="F:DNA binding"/>
    <property type="evidence" value="ECO:0007669"/>
    <property type="project" value="UniProtKB-KW"/>
</dbReference>
<dbReference type="GO" id="GO:0046983">
    <property type="term" value="F:protein dimerization activity"/>
    <property type="evidence" value="ECO:0007669"/>
    <property type="project" value="InterPro"/>
</dbReference>
<dbReference type="InterPro" id="IPR047265">
    <property type="entry name" value="PIF1-like_bHLH"/>
</dbReference>
<dbReference type="Pfam" id="PF00010">
    <property type="entry name" value="HLH"/>
    <property type="match status" value="1"/>
</dbReference>
<evidence type="ECO:0000256" key="1">
    <source>
        <dbReference type="ARBA" id="ARBA00004123"/>
    </source>
</evidence>
<evidence type="ECO:0000313" key="8">
    <source>
        <dbReference type="Proteomes" id="UP000813463"/>
    </source>
</evidence>
<dbReference type="InterPro" id="IPR036638">
    <property type="entry name" value="HLH_DNA-bd_sf"/>
</dbReference>
<keyword evidence="8" id="KW-1185">Reference proteome</keyword>
<dbReference type="InterPro" id="IPR011598">
    <property type="entry name" value="bHLH_dom"/>
</dbReference>